<dbReference type="Proteomes" id="UP000567179">
    <property type="component" value="Unassembled WGS sequence"/>
</dbReference>
<reference evidence="2 3" key="1">
    <citation type="journal article" date="2020" name="ISME J.">
        <title>Uncovering the hidden diversity of litter-decomposition mechanisms in mushroom-forming fungi.</title>
        <authorList>
            <person name="Floudas D."/>
            <person name="Bentzer J."/>
            <person name="Ahren D."/>
            <person name="Johansson T."/>
            <person name="Persson P."/>
            <person name="Tunlid A."/>
        </authorList>
    </citation>
    <scope>NUCLEOTIDE SEQUENCE [LARGE SCALE GENOMIC DNA]</scope>
    <source>
        <strain evidence="2 3">CBS 101986</strain>
    </source>
</reference>
<dbReference type="AlphaFoldDB" id="A0A8H5ESY8"/>
<keyword evidence="3" id="KW-1185">Reference proteome</keyword>
<evidence type="ECO:0000313" key="3">
    <source>
        <dbReference type="Proteomes" id="UP000567179"/>
    </source>
</evidence>
<comment type="caution">
    <text evidence="2">The sequence shown here is derived from an EMBL/GenBank/DDBJ whole genome shotgun (WGS) entry which is preliminary data.</text>
</comment>
<organism evidence="2 3">
    <name type="scientific">Psilocybe cf. subviscida</name>
    <dbReference type="NCBI Taxonomy" id="2480587"/>
    <lineage>
        <taxon>Eukaryota</taxon>
        <taxon>Fungi</taxon>
        <taxon>Dikarya</taxon>
        <taxon>Basidiomycota</taxon>
        <taxon>Agaricomycotina</taxon>
        <taxon>Agaricomycetes</taxon>
        <taxon>Agaricomycetidae</taxon>
        <taxon>Agaricales</taxon>
        <taxon>Agaricineae</taxon>
        <taxon>Strophariaceae</taxon>
        <taxon>Psilocybe</taxon>
    </lineage>
</organism>
<feature type="region of interest" description="Disordered" evidence="1">
    <location>
        <begin position="151"/>
        <end position="171"/>
    </location>
</feature>
<dbReference type="EMBL" id="JAACJJ010000057">
    <property type="protein sequence ID" value="KAF5310903.1"/>
    <property type="molecule type" value="Genomic_DNA"/>
</dbReference>
<accession>A0A8H5ESY8</accession>
<gene>
    <name evidence="2" type="ORF">D9619_008234</name>
</gene>
<evidence type="ECO:0000313" key="2">
    <source>
        <dbReference type="EMBL" id="KAF5310903.1"/>
    </source>
</evidence>
<evidence type="ECO:0000256" key="1">
    <source>
        <dbReference type="SAM" id="MobiDB-lite"/>
    </source>
</evidence>
<proteinExistence type="predicted"/>
<protein>
    <submittedName>
        <fullName evidence="2">Uncharacterized protein</fullName>
    </submittedName>
</protein>
<sequence>MLWASLGSPFTRYTIPCILSDEPVTSNCYKRYQHRHDALHPWTPETATVIDSNTTCPVGSLTTSSHIAHHKSITYRSVYVGNLSTCASTLLSLLTARLDHPPCPPHTPPQPLTTKSGLWPMTLVFYDRVFIQHCCRDFGGRCGGVVGQISDKDEQGMPARKKSEVGNQKEGTGPCLTEYEAIAYATIVRAPGLFLVPTLHSTRHGRQNIGQHDRHSRIRTGFGTEILQGCDDGRSNPRSRDLKLFLGGGVSNVRRACLLQVFPETDTGIPQDGNAATNEHKHMVEGIPSVIGDERQVQFNQRLAMTPRYLMSTSLDGTQRYKQRGRGRREHYCRYPLLHERGCRDAYDYNQRHHDAGEGEDECEWHVREGCKHNWHRQNQQDPIRWGP</sequence>
<name>A0A8H5ESY8_9AGAR</name>